<dbReference type="InterPro" id="IPR011993">
    <property type="entry name" value="PH-like_dom_sf"/>
</dbReference>
<feature type="compositionally biased region" description="Low complexity" evidence="2">
    <location>
        <begin position="474"/>
        <end position="485"/>
    </location>
</feature>
<evidence type="ECO:0000313" key="3">
    <source>
        <dbReference type="EMBL" id="KAF0739953.1"/>
    </source>
</evidence>
<keyword evidence="4" id="KW-1185">Reference proteome</keyword>
<dbReference type="VEuPathDB" id="FungiDB:AeMF1_007182"/>
<feature type="compositionally biased region" description="Basic and acidic residues" evidence="2">
    <location>
        <begin position="345"/>
        <end position="356"/>
    </location>
</feature>
<feature type="coiled-coil region" evidence="1">
    <location>
        <begin position="504"/>
        <end position="586"/>
    </location>
</feature>
<dbReference type="PANTHER" id="PTHR44927:SF1">
    <property type="entry name" value="FK506-BINDING PROTEIN 15"/>
    <property type="match status" value="1"/>
</dbReference>
<sequence length="791" mass="89053">MSDILVYSGSVYVHQYDSATQGYRPLSDSALGLALTRSNQTKYRLFCYNRAQEEVLSTPLDVHVKFTPQQDHYVNFYDASNQNYSMRFKDDAQVTAFFQAIACAKLYMYRAANSPSVHEDMRMGEGYAVQLGDIAGLQIQAWSLDAVTDGNPIDVVHATPILKDDLFKVKLGDTTTEGLPGLSGQIVGMQRGGARYIFLAVSASSSYVLAYVELVKVKKEKRSEAPAVSAPVSADDQDRRDDLVSRMEHLSRMGSSVLVLPTAPSRRTSQQDVTEPVIAPRPEVPSTPIRQEVPANPTRAVLPETPVKAEVPAAASAEVDSLRREHEALLQQQMELARLRKELDDARQRASLEPEPVKPTTTPSKPLEQFQAPPPSSSFSFASPPSKSPEQFQLPPSSNSFAFASPSFPPVAAPPSIPMYQAPPMQLLAPPLTVGNNSEMDATLQRVQRTTLSIEGMLIEVQRKMDRVLNSQTSMSSYHSSGNNSLRRLDMGGSTSSSSLIKGIERALAESDSLREENARLTHQVQDLQRYNNQLQDDIDRLRMDSQRQVDRSSVYGEVQTLQLQLENTKQRCAQMESDAQRWTVALEKERSLRTQLEQDHAAIQRVVAQQTQTLQTQTTEQERKLDEAREIAMLAQKKMQEEKTISFNRIEELTGELQQVKSQYNALKMELEQSQQQIQIERQAHERDANEAKMHLDEFIQERTAHRTKLEDAQRSVVELQEQLRQSQADSALNREDRETLVKELMNDIYFACQDVFEDDVEFTGKEVATQIRKVLKHQTPEVLAKLERK</sequence>
<gene>
    <name evidence="3" type="ORF">Ae201684_004534</name>
</gene>
<dbReference type="Proteomes" id="UP000481153">
    <property type="component" value="Unassembled WGS sequence"/>
</dbReference>
<dbReference type="PANTHER" id="PTHR44927">
    <property type="entry name" value="FK506-BINDING PROTEIN 15"/>
    <property type="match status" value="1"/>
</dbReference>
<evidence type="ECO:0000256" key="1">
    <source>
        <dbReference type="SAM" id="Coils"/>
    </source>
</evidence>
<feature type="region of interest" description="Disordered" evidence="2">
    <location>
        <begin position="345"/>
        <end position="399"/>
    </location>
</feature>
<feature type="region of interest" description="Disordered" evidence="2">
    <location>
        <begin position="474"/>
        <end position="495"/>
    </location>
</feature>
<comment type="caution">
    <text evidence="3">The sequence shown here is derived from an EMBL/GenBank/DDBJ whole genome shotgun (WGS) entry which is preliminary data.</text>
</comment>
<evidence type="ECO:0008006" key="5">
    <source>
        <dbReference type="Google" id="ProtNLM"/>
    </source>
</evidence>
<feature type="coiled-coil region" evidence="1">
    <location>
        <begin position="651"/>
        <end position="731"/>
    </location>
</feature>
<feature type="compositionally biased region" description="Low complexity" evidence="2">
    <location>
        <begin position="377"/>
        <end position="399"/>
    </location>
</feature>
<name>A0A6G0XI51_9STRA</name>
<dbReference type="EMBL" id="VJMJ01000056">
    <property type="protein sequence ID" value="KAF0739953.1"/>
    <property type="molecule type" value="Genomic_DNA"/>
</dbReference>
<accession>A0A6G0XI51</accession>
<dbReference type="Gene3D" id="2.30.29.30">
    <property type="entry name" value="Pleckstrin-homology domain (PH domain)/Phosphotyrosine-binding domain (PTB)"/>
    <property type="match status" value="1"/>
</dbReference>
<evidence type="ECO:0000313" key="4">
    <source>
        <dbReference type="Proteomes" id="UP000481153"/>
    </source>
</evidence>
<dbReference type="AlphaFoldDB" id="A0A6G0XI51"/>
<reference evidence="3 4" key="1">
    <citation type="submission" date="2019-07" db="EMBL/GenBank/DDBJ databases">
        <title>Genomics analysis of Aphanomyces spp. identifies a new class of oomycete effector associated with host adaptation.</title>
        <authorList>
            <person name="Gaulin E."/>
        </authorList>
    </citation>
    <scope>NUCLEOTIDE SEQUENCE [LARGE SCALE GENOMIC DNA]</scope>
    <source>
        <strain evidence="3 4">ATCC 201684</strain>
    </source>
</reference>
<proteinExistence type="predicted"/>
<evidence type="ECO:0000256" key="2">
    <source>
        <dbReference type="SAM" id="MobiDB-lite"/>
    </source>
</evidence>
<protein>
    <recommendedName>
        <fullName evidence="5">PPIase FKBP-type domain-containing protein</fullName>
    </recommendedName>
</protein>
<keyword evidence="1" id="KW-0175">Coiled coil</keyword>
<organism evidence="3 4">
    <name type="scientific">Aphanomyces euteiches</name>
    <dbReference type="NCBI Taxonomy" id="100861"/>
    <lineage>
        <taxon>Eukaryota</taxon>
        <taxon>Sar</taxon>
        <taxon>Stramenopiles</taxon>
        <taxon>Oomycota</taxon>
        <taxon>Saprolegniomycetes</taxon>
        <taxon>Saprolegniales</taxon>
        <taxon>Verrucalvaceae</taxon>
        <taxon>Aphanomyces</taxon>
    </lineage>
</organism>